<dbReference type="InterPro" id="IPR051043">
    <property type="entry name" value="Sulfatase_Mod_Factor_Kinase"/>
</dbReference>
<organism evidence="2 3">
    <name type="scientific">Ornatilinea apprima</name>
    <dbReference type="NCBI Taxonomy" id="1134406"/>
    <lineage>
        <taxon>Bacteria</taxon>
        <taxon>Bacillati</taxon>
        <taxon>Chloroflexota</taxon>
        <taxon>Anaerolineae</taxon>
        <taxon>Anaerolineales</taxon>
        <taxon>Anaerolineaceae</taxon>
        <taxon>Ornatilinea</taxon>
    </lineage>
</organism>
<name>A0A0P6XQ51_9CHLR</name>
<dbReference type="InterPro" id="IPR042095">
    <property type="entry name" value="SUMF_sf"/>
</dbReference>
<reference evidence="2 3" key="1">
    <citation type="submission" date="2015-07" db="EMBL/GenBank/DDBJ databases">
        <title>Genome sequence of Ornatilinea apprima DSM 23815.</title>
        <authorList>
            <person name="Hemp J."/>
            <person name="Ward L.M."/>
            <person name="Pace L.A."/>
            <person name="Fischer W.W."/>
        </authorList>
    </citation>
    <scope>NUCLEOTIDE SEQUENCE [LARGE SCALE GENOMIC DNA]</scope>
    <source>
        <strain evidence="2 3">P3M-1</strain>
    </source>
</reference>
<feature type="domain" description="Sulfatase-modifying factor enzyme-like" evidence="1">
    <location>
        <begin position="7"/>
        <end position="252"/>
    </location>
</feature>
<evidence type="ECO:0000313" key="2">
    <source>
        <dbReference type="EMBL" id="KPL71491.1"/>
    </source>
</evidence>
<proteinExistence type="predicted"/>
<dbReference type="Proteomes" id="UP000050417">
    <property type="component" value="Unassembled WGS sequence"/>
</dbReference>
<accession>A0A0P6XQ51</accession>
<keyword evidence="3" id="KW-1185">Reference proteome</keyword>
<dbReference type="SUPFAM" id="SSF56436">
    <property type="entry name" value="C-type lectin-like"/>
    <property type="match status" value="1"/>
</dbReference>
<dbReference type="STRING" id="1134406.ADN00_17255"/>
<protein>
    <recommendedName>
        <fullName evidence="1">Sulfatase-modifying factor enzyme-like domain-containing protein</fullName>
    </recommendedName>
</protein>
<dbReference type="InterPro" id="IPR005532">
    <property type="entry name" value="SUMF_dom"/>
</dbReference>
<dbReference type="AlphaFoldDB" id="A0A0P6XQ51"/>
<dbReference type="InterPro" id="IPR016187">
    <property type="entry name" value="CTDL_fold"/>
</dbReference>
<dbReference type="Pfam" id="PF03781">
    <property type="entry name" value="FGE-sulfatase"/>
    <property type="match status" value="1"/>
</dbReference>
<comment type="caution">
    <text evidence="2">The sequence shown here is derived from an EMBL/GenBank/DDBJ whole genome shotgun (WGS) entry which is preliminary data.</text>
</comment>
<evidence type="ECO:0000259" key="1">
    <source>
        <dbReference type="Pfam" id="PF03781"/>
    </source>
</evidence>
<dbReference type="PANTHER" id="PTHR23150:SF19">
    <property type="entry name" value="FORMYLGLYCINE-GENERATING ENZYME"/>
    <property type="match status" value="1"/>
</dbReference>
<dbReference type="PANTHER" id="PTHR23150">
    <property type="entry name" value="SULFATASE MODIFYING FACTOR 1, 2"/>
    <property type="match status" value="1"/>
</dbReference>
<sequence>MEDTGMLPQMILIPAGEFIMGTSERQIRELLGKEDWALEWYEKDMFQIEQPQHRLNLPDYWIGRTPVTNVEYYKFTFETGHRVPRDWVGFHFKMETDDLPVTGISKADAEAYCAWVSKRTNKRYRLPTEPEWEKAARGTDGRIYPWGGMFNPWRCNTLESGKNATSEVGVYSPAGDSPYGCADVVGNVWEWTSTALKPYPYDSDDGREQPARSDKIVVRGGAWYYSRKLARCAAREGVLADYISPALGFRVVLEP</sequence>
<gene>
    <name evidence="2" type="ORF">ADN00_17255</name>
</gene>
<evidence type="ECO:0000313" key="3">
    <source>
        <dbReference type="Proteomes" id="UP000050417"/>
    </source>
</evidence>
<dbReference type="GO" id="GO:0120147">
    <property type="term" value="F:formylglycine-generating oxidase activity"/>
    <property type="evidence" value="ECO:0007669"/>
    <property type="project" value="TreeGrafter"/>
</dbReference>
<dbReference type="Gene3D" id="3.90.1580.10">
    <property type="entry name" value="paralog of FGE (formylglycine-generating enzyme)"/>
    <property type="match status" value="1"/>
</dbReference>
<dbReference type="EMBL" id="LGCL01000041">
    <property type="protein sequence ID" value="KPL71491.1"/>
    <property type="molecule type" value="Genomic_DNA"/>
</dbReference>